<reference evidence="1 2" key="1">
    <citation type="submission" date="2018-08" db="EMBL/GenBank/DDBJ databases">
        <title>Genome and evolution of the arbuscular mycorrhizal fungus Diversispora epigaea (formerly Glomus versiforme) and its bacterial endosymbionts.</title>
        <authorList>
            <person name="Sun X."/>
            <person name="Fei Z."/>
            <person name="Harrison M."/>
        </authorList>
    </citation>
    <scope>NUCLEOTIDE SEQUENCE [LARGE SCALE GENOMIC DNA]</scope>
    <source>
        <strain evidence="1 2">IT104</strain>
    </source>
</reference>
<sequence length="78" mass="9433">MSKVCPECNQEYDQYSLWWCKPCNSTRFKNDFGKWTSGNDMTSNLPKPKNEENFERELKELTESFYQINARKYQLILH</sequence>
<dbReference type="OrthoDB" id="2323207at2759"/>
<dbReference type="AlphaFoldDB" id="A0A397JDT5"/>
<proteinExistence type="predicted"/>
<organism evidence="1 2">
    <name type="scientific">Diversispora epigaea</name>
    <dbReference type="NCBI Taxonomy" id="1348612"/>
    <lineage>
        <taxon>Eukaryota</taxon>
        <taxon>Fungi</taxon>
        <taxon>Fungi incertae sedis</taxon>
        <taxon>Mucoromycota</taxon>
        <taxon>Glomeromycotina</taxon>
        <taxon>Glomeromycetes</taxon>
        <taxon>Diversisporales</taxon>
        <taxon>Diversisporaceae</taxon>
        <taxon>Diversispora</taxon>
    </lineage>
</organism>
<keyword evidence="2" id="KW-1185">Reference proteome</keyword>
<comment type="caution">
    <text evidence="1">The sequence shown here is derived from an EMBL/GenBank/DDBJ whole genome shotgun (WGS) entry which is preliminary data.</text>
</comment>
<accession>A0A397JDT5</accession>
<name>A0A397JDT5_9GLOM</name>
<dbReference type="Proteomes" id="UP000266861">
    <property type="component" value="Unassembled WGS sequence"/>
</dbReference>
<dbReference type="EMBL" id="PQFF01000091">
    <property type="protein sequence ID" value="RHZ83354.1"/>
    <property type="molecule type" value="Genomic_DNA"/>
</dbReference>
<evidence type="ECO:0000313" key="1">
    <source>
        <dbReference type="EMBL" id="RHZ83354.1"/>
    </source>
</evidence>
<protein>
    <submittedName>
        <fullName evidence="1">Uncharacterized protein</fullName>
    </submittedName>
</protein>
<gene>
    <name evidence="1" type="ORF">Glove_97g105</name>
</gene>
<evidence type="ECO:0000313" key="2">
    <source>
        <dbReference type="Proteomes" id="UP000266861"/>
    </source>
</evidence>